<keyword evidence="3" id="KW-0964">Secreted</keyword>
<keyword evidence="6" id="KW-0812">Transmembrane</keyword>
<dbReference type="EnsemblPlants" id="AUR62013152-RA">
    <property type="protein sequence ID" value="AUR62013152-RA:cds"/>
    <property type="gene ID" value="AUR62013152"/>
</dbReference>
<accession>A0A803LGQ5</accession>
<dbReference type="Proteomes" id="UP000596660">
    <property type="component" value="Unplaced"/>
</dbReference>
<dbReference type="GO" id="GO:0048046">
    <property type="term" value="C:apoplast"/>
    <property type="evidence" value="ECO:0007669"/>
    <property type="project" value="UniProtKB-SubCell"/>
</dbReference>
<evidence type="ECO:0000256" key="5">
    <source>
        <dbReference type="ARBA" id="ARBA00023591"/>
    </source>
</evidence>
<evidence type="ECO:0000313" key="8">
    <source>
        <dbReference type="Proteomes" id="UP000596660"/>
    </source>
</evidence>
<name>A0A803LGQ5_CHEQI</name>
<keyword evidence="2" id="KW-0052">Apoplast</keyword>
<feature type="transmembrane region" description="Helical" evidence="6">
    <location>
        <begin position="111"/>
        <end position="133"/>
    </location>
</feature>
<dbReference type="AlphaFoldDB" id="A0A803LGQ5"/>
<evidence type="ECO:0000256" key="2">
    <source>
        <dbReference type="ARBA" id="ARBA00022523"/>
    </source>
</evidence>
<comment type="subcellular location">
    <subcellularLocation>
        <location evidence="1">Secreted</location>
        <location evidence="1">Extracellular space</location>
        <location evidence="1">Apoplast</location>
    </subcellularLocation>
</comment>
<keyword evidence="4" id="KW-0732">Signal</keyword>
<dbReference type="Pfam" id="PF04674">
    <property type="entry name" value="Phi_1"/>
    <property type="match status" value="1"/>
</dbReference>
<dbReference type="InterPro" id="IPR006766">
    <property type="entry name" value="EXORDIUM-like"/>
</dbReference>
<dbReference type="PANTHER" id="PTHR31279:SF3">
    <property type="entry name" value="PROTEIN EXORDIUM-LIKE 2"/>
    <property type="match status" value="1"/>
</dbReference>
<dbReference type="PANTHER" id="PTHR31279">
    <property type="entry name" value="PROTEIN EXORDIUM-LIKE 5"/>
    <property type="match status" value="1"/>
</dbReference>
<organism evidence="7 8">
    <name type="scientific">Chenopodium quinoa</name>
    <name type="common">Quinoa</name>
    <dbReference type="NCBI Taxonomy" id="63459"/>
    <lineage>
        <taxon>Eukaryota</taxon>
        <taxon>Viridiplantae</taxon>
        <taxon>Streptophyta</taxon>
        <taxon>Embryophyta</taxon>
        <taxon>Tracheophyta</taxon>
        <taxon>Spermatophyta</taxon>
        <taxon>Magnoliopsida</taxon>
        <taxon>eudicotyledons</taxon>
        <taxon>Gunneridae</taxon>
        <taxon>Pentapetalae</taxon>
        <taxon>Caryophyllales</taxon>
        <taxon>Chenopodiaceae</taxon>
        <taxon>Chenopodioideae</taxon>
        <taxon>Atripliceae</taxon>
        <taxon>Chenopodium</taxon>
    </lineage>
</organism>
<evidence type="ECO:0000256" key="1">
    <source>
        <dbReference type="ARBA" id="ARBA00004271"/>
    </source>
</evidence>
<keyword evidence="6" id="KW-0472">Membrane</keyword>
<evidence type="ECO:0000256" key="3">
    <source>
        <dbReference type="ARBA" id="ARBA00022525"/>
    </source>
</evidence>
<protein>
    <recommendedName>
        <fullName evidence="9">Protein EXORDIUM-like 2</fullName>
    </recommendedName>
</protein>
<feature type="transmembrane region" description="Helical" evidence="6">
    <location>
        <begin position="79"/>
        <end position="99"/>
    </location>
</feature>
<keyword evidence="8" id="KW-1185">Reference proteome</keyword>
<keyword evidence="6" id="KW-1133">Transmembrane helix</keyword>
<evidence type="ECO:0000256" key="6">
    <source>
        <dbReference type="SAM" id="Phobius"/>
    </source>
</evidence>
<reference evidence="7" key="1">
    <citation type="journal article" date="2017" name="Nature">
        <title>The genome of Chenopodium quinoa.</title>
        <authorList>
            <person name="Jarvis D.E."/>
            <person name="Ho Y.S."/>
            <person name="Lightfoot D.J."/>
            <person name="Schmoeckel S.M."/>
            <person name="Li B."/>
            <person name="Borm T.J.A."/>
            <person name="Ohyanagi H."/>
            <person name="Mineta K."/>
            <person name="Michell C.T."/>
            <person name="Saber N."/>
            <person name="Kharbatia N.M."/>
            <person name="Rupper R.R."/>
            <person name="Sharp A.R."/>
            <person name="Dally N."/>
            <person name="Boughton B.A."/>
            <person name="Woo Y.H."/>
            <person name="Gao G."/>
            <person name="Schijlen E.G.W.M."/>
            <person name="Guo X."/>
            <person name="Momin A.A."/>
            <person name="Negrao S."/>
            <person name="Al-Babili S."/>
            <person name="Gehring C."/>
            <person name="Roessner U."/>
            <person name="Jung C."/>
            <person name="Murphy K."/>
            <person name="Arold S.T."/>
            <person name="Gojobori T."/>
            <person name="van der Linden C.G."/>
            <person name="van Loo E.N."/>
            <person name="Jellen E.N."/>
            <person name="Maughan P.J."/>
            <person name="Tester M."/>
        </authorList>
    </citation>
    <scope>NUCLEOTIDE SEQUENCE [LARGE SCALE GENOMIC DNA]</scope>
    <source>
        <strain evidence="7">cv. PI 614886</strain>
    </source>
</reference>
<sequence length="370" mass="39475">MSDAHNGVKLIQGTDKNNHVMLLCYWEFIKLSGAYANICSPMIFNATSVIDQHFNGMQDIPNLYSPKGPDILDLLVNDMLLYFAYLFLVILFEFGLSGICRSAGYEFHGFAGFVVLGSWVSGCGVVVVGFVVADEIGDLGAGLSLTTARTPHPSVASWWRTTEKYKGGGASTLVVGNQILHENYPFGKKLKNSHIIGLASKPNNKIDSIDVILTAQDVVVEGFCMRCGSHGSSGRVKRAYVWVGNSATQCPGQCAWPFYQPMYGPQTPPLVSPNGDVGVDGMIINLATLLAGTVTNPFSNGYFQGPPTVPLEAVSACTGIFGAGAYPGYPGTVSVDKVTGASYNANGVNGRKYLLPAMWDPQSSACSTLI</sequence>
<evidence type="ECO:0000313" key="7">
    <source>
        <dbReference type="EnsemblPlants" id="AUR62013152-RA:cds"/>
    </source>
</evidence>
<dbReference type="Gramene" id="AUR62013152-RA">
    <property type="protein sequence ID" value="AUR62013152-RA:cds"/>
    <property type="gene ID" value="AUR62013152"/>
</dbReference>
<reference evidence="7" key="2">
    <citation type="submission" date="2021-03" db="UniProtKB">
        <authorList>
            <consortium name="EnsemblPlants"/>
        </authorList>
    </citation>
    <scope>IDENTIFICATION</scope>
</reference>
<proteinExistence type="inferred from homology"/>
<evidence type="ECO:0000256" key="4">
    <source>
        <dbReference type="ARBA" id="ARBA00022729"/>
    </source>
</evidence>
<comment type="similarity">
    <text evidence="5">Belongs to the EXORDIUM family.</text>
</comment>
<evidence type="ECO:0008006" key="9">
    <source>
        <dbReference type="Google" id="ProtNLM"/>
    </source>
</evidence>